<sequence>DSIYLRQSTARLSLAVGLSVSCPSCVLHVLSLFLCLLVSRFSGGSLDRPAALQTERREEKEPHTH</sequence>
<dbReference type="EMBL" id="MU859103">
    <property type="protein sequence ID" value="KAK3953553.1"/>
    <property type="molecule type" value="Genomic_DNA"/>
</dbReference>
<keyword evidence="2" id="KW-0472">Membrane</keyword>
<feature type="non-terminal residue" evidence="3">
    <location>
        <position position="65"/>
    </location>
</feature>
<evidence type="ECO:0000256" key="1">
    <source>
        <dbReference type="SAM" id="MobiDB-lite"/>
    </source>
</evidence>
<feature type="region of interest" description="Disordered" evidence="1">
    <location>
        <begin position="46"/>
        <end position="65"/>
    </location>
</feature>
<accession>A0AAN6SHL6</accession>
<gene>
    <name evidence="3" type="ORF">QBC32DRAFT_172335</name>
</gene>
<reference evidence="3" key="2">
    <citation type="submission" date="2023-06" db="EMBL/GenBank/DDBJ databases">
        <authorList>
            <consortium name="Lawrence Berkeley National Laboratory"/>
            <person name="Mondo S.J."/>
            <person name="Hensen N."/>
            <person name="Bonometti L."/>
            <person name="Westerberg I."/>
            <person name="Brannstrom I.O."/>
            <person name="Guillou S."/>
            <person name="Cros-Aarteil S."/>
            <person name="Calhoun S."/>
            <person name="Haridas S."/>
            <person name="Kuo A."/>
            <person name="Pangilinan J."/>
            <person name="Riley R."/>
            <person name="Labutti K."/>
            <person name="Andreopoulos B."/>
            <person name="Lipzen A."/>
            <person name="Chen C."/>
            <person name="Yanf M."/>
            <person name="Daum C."/>
            <person name="Ng V."/>
            <person name="Clum A."/>
            <person name="Steindorff A."/>
            <person name="Ohm R."/>
            <person name="Martin F."/>
            <person name="Silar P."/>
            <person name="Natvig D."/>
            <person name="Lalanne C."/>
            <person name="Gautier V."/>
            <person name="Ament-Velasquez S.L."/>
            <person name="Kruys A."/>
            <person name="Hutchinson M.I."/>
            <person name="Powell A.J."/>
            <person name="Barry K."/>
            <person name="Miller A.N."/>
            <person name="Grigoriev I.V."/>
            <person name="Debuchy R."/>
            <person name="Gladieux P."/>
            <person name="Thoren M.H."/>
            <person name="Johannesson H."/>
        </authorList>
    </citation>
    <scope>NUCLEOTIDE SEQUENCE</scope>
    <source>
        <strain evidence="3">CBS 626.80</strain>
    </source>
</reference>
<keyword evidence="2" id="KW-1133">Transmembrane helix</keyword>
<protein>
    <submittedName>
        <fullName evidence="3">Uncharacterized protein</fullName>
    </submittedName>
</protein>
<feature type="transmembrane region" description="Helical" evidence="2">
    <location>
        <begin position="12"/>
        <end position="38"/>
    </location>
</feature>
<feature type="non-terminal residue" evidence="3">
    <location>
        <position position="1"/>
    </location>
</feature>
<dbReference type="AlphaFoldDB" id="A0AAN6SHL6"/>
<reference evidence="3" key="1">
    <citation type="journal article" date="2023" name="Mol. Phylogenet. Evol.">
        <title>Genome-scale phylogeny and comparative genomics of the fungal order Sordariales.</title>
        <authorList>
            <person name="Hensen N."/>
            <person name="Bonometti L."/>
            <person name="Westerberg I."/>
            <person name="Brannstrom I.O."/>
            <person name="Guillou S."/>
            <person name="Cros-Aarteil S."/>
            <person name="Calhoun S."/>
            <person name="Haridas S."/>
            <person name="Kuo A."/>
            <person name="Mondo S."/>
            <person name="Pangilinan J."/>
            <person name="Riley R."/>
            <person name="LaButti K."/>
            <person name="Andreopoulos B."/>
            <person name="Lipzen A."/>
            <person name="Chen C."/>
            <person name="Yan M."/>
            <person name="Daum C."/>
            <person name="Ng V."/>
            <person name="Clum A."/>
            <person name="Steindorff A."/>
            <person name="Ohm R.A."/>
            <person name="Martin F."/>
            <person name="Silar P."/>
            <person name="Natvig D.O."/>
            <person name="Lalanne C."/>
            <person name="Gautier V."/>
            <person name="Ament-Velasquez S.L."/>
            <person name="Kruys A."/>
            <person name="Hutchinson M.I."/>
            <person name="Powell A.J."/>
            <person name="Barry K."/>
            <person name="Miller A.N."/>
            <person name="Grigoriev I.V."/>
            <person name="Debuchy R."/>
            <person name="Gladieux P."/>
            <person name="Hiltunen Thoren M."/>
            <person name="Johannesson H."/>
        </authorList>
    </citation>
    <scope>NUCLEOTIDE SEQUENCE</scope>
    <source>
        <strain evidence="3">CBS 626.80</strain>
    </source>
</reference>
<keyword evidence="2" id="KW-0812">Transmembrane</keyword>
<comment type="caution">
    <text evidence="3">The sequence shown here is derived from an EMBL/GenBank/DDBJ whole genome shotgun (WGS) entry which is preliminary data.</text>
</comment>
<name>A0AAN6SHL6_9PEZI</name>
<organism evidence="3 4">
    <name type="scientific">Pseudoneurospora amorphoporcata</name>
    <dbReference type="NCBI Taxonomy" id="241081"/>
    <lineage>
        <taxon>Eukaryota</taxon>
        <taxon>Fungi</taxon>
        <taxon>Dikarya</taxon>
        <taxon>Ascomycota</taxon>
        <taxon>Pezizomycotina</taxon>
        <taxon>Sordariomycetes</taxon>
        <taxon>Sordariomycetidae</taxon>
        <taxon>Sordariales</taxon>
        <taxon>Sordariaceae</taxon>
        <taxon>Pseudoneurospora</taxon>
    </lineage>
</organism>
<proteinExistence type="predicted"/>
<dbReference type="Proteomes" id="UP001303222">
    <property type="component" value="Unassembled WGS sequence"/>
</dbReference>
<keyword evidence="4" id="KW-1185">Reference proteome</keyword>
<feature type="compositionally biased region" description="Basic and acidic residues" evidence="1">
    <location>
        <begin position="54"/>
        <end position="65"/>
    </location>
</feature>
<evidence type="ECO:0000313" key="3">
    <source>
        <dbReference type="EMBL" id="KAK3953553.1"/>
    </source>
</evidence>
<evidence type="ECO:0000313" key="4">
    <source>
        <dbReference type="Proteomes" id="UP001303222"/>
    </source>
</evidence>
<evidence type="ECO:0000256" key="2">
    <source>
        <dbReference type="SAM" id="Phobius"/>
    </source>
</evidence>